<gene>
    <name evidence="2" type="ORF">SMACR_06387</name>
</gene>
<reference evidence="2 3" key="1">
    <citation type="submission" date="2017-07" db="EMBL/GenBank/DDBJ databases">
        <title>Genome sequence of the Sordaria macrospora wild type strain R19027.</title>
        <authorList>
            <person name="Nowrousian M."/>
            <person name="Teichert I."/>
            <person name="Kueck U."/>
        </authorList>
    </citation>
    <scope>NUCLEOTIDE SEQUENCE [LARGE SCALE GENOMIC DNA]</scope>
    <source>
        <strain evidence="2 3">R19027</strain>
        <tissue evidence="2">Mycelium</tissue>
    </source>
</reference>
<dbReference type="PANTHER" id="PTHR40619">
    <property type="entry name" value="FUNGAL STAND N-TERMINAL GOODBYE DOMAIN-CONTAINING PROTEIN"/>
    <property type="match status" value="1"/>
</dbReference>
<feature type="compositionally biased region" description="Polar residues" evidence="1">
    <location>
        <begin position="8"/>
        <end position="19"/>
    </location>
</feature>
<evidence type="ECO:0000313" key="3">
    <source>
        <dbReference type="Proteomes" id="UP000433876"/>
    </source>
</evidence>
<proteinExistence type="predicted"/>
<dbReference type="Proteomes" id="UP000433876">
    <property type="component" value="Unassembled WGS sequence"/>
</dbReference>
<evidence type="ECO:0000313" key="2">
    <source>
        <dbReference type="EMBL" id="KAA8629995.1"/>
    </source>
</evidence>
<comment type="caution">
    <text evidence="2">The sequence shown here is derived from an EMBL/GenBank/DDBJ whole genome shotgun (WGS) entry which is preliminary data.</text>
</comment>
<protein>
    <submittedName>
        <fullName evidence="2">Uncharacterized protein</fullName>
    </submittedName>
</protein>
<name>A0A8S8ZNR0_SORMA</name>
<dbReference type="AlphaFoldDB" id="A0A8S8ZNR0"/>
<organism evidence="2 3">
    <name type="scientific">Sordaria macrospora</name>
    <dbReference type="NCBI Taxonomy" id="5147"/>
    <lineage>
        <taxon>Eukaryota</taxon>
        <taxon>Fungi</taxon>
        <taxon>Dikarya</taxon>
        <taxon>Ascomycota</taxon>
        <taxon>Pezizomycotina</taxon>
        <taxon>Sordariomycetes</taxon>
        <taxon>Sordariomycetidae</taxon>
        <taxon>Sordariales</taxon>
        <taxon>Sordariaceae</taxon>
        <taxon>Sordaria</taxon>
    </lineage>
</organism>
<dbReference type="VEuPathDB" id="FungiDB:SMAC_06387"/>
<dbReference type="PANTHER" id="PTHR40619:SF3">
    <property type="entry name" value="FUNGAL STAND N-TERMINAL GOODBYE DOMAIN-CONTAINING PROTEIN"/>
    <property type="match status" value="1"/>
</dbReference>
<dbReference type="EMBL" id="NMPR01000118">
    <property type="protein sequence ID" value="KAA8629995.1"/>
    <property type="molecule type" value="Genomic_DNA"/>
</dbReference>
<sequence>MRDRLNLQARTQTQTQMQGQAPGGELHIPLIWFCGLHVDKEDEERSEPHSTETISWPATMFRSFIAQLLRYYPHLNLLHIEQEAGADIIAAREGKLKALWKVFHCLVRRLPGSVTLVCVIDGVVHYEMDRYEDAIMGLLKRLLGLGKGLEQCRVKVLVVSPTKTESVRLFEGDGEGEGDVLSLAGEPVGMGGFEMGVSGGDLWIDRPMDL</sequence>
<evidence type="ECO:0000256" key="1">
    <source>
        <dbReference type="SAM" id="MobiDB-lite"/>
    </source>
</evidence>
<accession>A0A8S8ZNR0</accession>
<feature type="region of interest" description="Disordered" evidence="1">
    <location>
        <begin position="1"/>
        <end position="21"/>
    </location>
</feature>